<dbReference type="SUPFAM" id="SSF53850">
    <property type="entry name" value="Periplasmic binding protein-like II"/>
    <property type="match status" value="1"/>
</dbReference>
<proteinExistence type="inferred from homology"/>
<keyword evidence="4" id="KW-0732">Signal</keyword>
<gene>
    <name evidence="6" type="ORF">Amme_078_001</name>
</gene>
<dbReference type="Gene3D" id="3.10.105.10">
    <property type="entry name" value="Dipeptide-binding Protein, Domain 3"/>
    <property type="match status" value="1"/>
</dbReference>
<sequence length="596" mass="65063">MSCRKGGYFLPARLWYDPALLQAHSGEESIRGLPAVRRGLSRFRAVLVLGPLCCCIPVRAEDSLPAAHRGGTLHLAAVGSGGTLDPQINYTAEYINLFVTIYDGLTGFRKARGPAGDTVMPDLAEAIPAPQDGGRTYVFTLRDGIRFSDGRKVTVEDVAASFRRLFRVGSPTAGAFYGDIAGAKACLADPAHCTLAEGVSPDPVHRTVTFHLTAPDTEFMMKLAFTHASILPADTPDHDTGNNPVPGTGPYHIVSYNPEGGIVAERNPYFHVWNAEVQPPGYVDRIEYRFGLTDEAAVTAIENGQTDWIYDPIPLDRLGELGARFTSQTHIEPHLTIYFAPMNVHIPPFDSEKARQAVDYAINRHAMTILYGGPAIAQPLCSLVPPELTGRMAGCPYTKGADFAHPAPEWKAPDLERARELVRESGTAGQKVTLVVANRSVDRAMGNELRDTLDAIGYHADLKPLAPALMFDYIQNSNNHVQIAIKDWSSDFPSASNFLDGLFGCENFHPGSNSSVNISGFCDGEVQALIDRAKTDVTLTDAQRADLWAQVDALLARHAPGAPIIHKYDVTFVSKRLGNFFYTHNFGLFFSQVWVR</sequence>
<accession>A0A023D6R4</accession>
<protein>
    <submittedName>
        <fullName evidence="6">ABC transporter oligopeptide permease</fullName>
    </submittedName>
</protein>
<evidence type="ECO:0000256" key="3">
    <source>
        <dbReference type="ARBA" id="ARBA00022448"/>
    </source>
</evidence>
<dbReference type="CDD" id="cd08506">
    <property type="entry name" value="PBP2_clavulanate_OppA2"/>
    <property type="match status" value="1"/>
</dbReference>
<dbReference type="InterPro" id="IPR039424">
    <property type="entry name" value="SBP_5"/>
</dbReference>
<name>A0A023D6R4_ACIMT</name>
<organism evidence="6 7">
    <name type="scientific">Acidomonas methanolica NBRC 104435</name>
    <dbReference type="NCBI Taxonomy" id="1231351"/>
    <lineage>
        <taxon>Bacteria</taxon>
        <taxon>Pseudomonadati</taxon>
        <taxon>Pseudomonadota</taxon>
        <taxon>Alphaproteobacteria</taxon>
        <taxon>Acetobacterales</taxon>
        <taxon>Acetobacteraceae</taxon>
        <taxon>Acidomonas</taxon>
    </lineage>
</organism>
<evidence type="ECO:0000256" key="4">
    <source>
        <dbReference type="ARBA" id="ARBA00022729"/>
    </source>
</evidence>
<dbReference type="Proteomes" id="UP000019760">
    <property type="component" value="Unassembled WGS sequence"/>
</dbReference>
<comment type="caution">
    <text evidence="6">The sequence shown here is derived from an EMBL/GenBank/DDBJ whole genome shotgun (WGS) entry which is preliminary data.</text>
</comment>
<keyword evidence="3" id="KW-0813">Transport</keyword>
<comment type="subcellular location">
    <subcellularLocation>
        <location evidence="1">Periplasm</location>
    </subcellularLocation>
</comment>
<dbReference type="PANTHER" id="PTHR30290:SF9">
    <property type="entry name" value="OLIGOPEPTIDE-BINDING PROTEIN APPA"/>
    <property type="match status" value="1"/>
</dbReference>
<dbReference type="GO" id="GO:0030288">
    <property type="term" value="C:outer membrane-bounded periplasmic space"/>
    <property type="evidence" value="ECO:0007669"/>
    <property type="project" value="UniProtKB-ARBA"/>
</dbReference>
<reference evidence="6 7" key="2">
    <citation type="journal article" date="2014" name="FEMS Microbiol. Lett.">
        <title>Draft genomic DNA sequence of the facultatively methylotrophic bacterium Acidomonas methanolica type strain MB58.</title>
        <authorList>
            <person name="Higashiura N."/>
            <person name="Hadano H."/>
            <person name="Hirakawa H."/>
            <person name="Matsutani M."/>
            <person name="Takabe S."/>
            <person name="Matsushita K."/>
            <person name="Azuma Y."/>
        </authorList>
    </citation>
    <scope>NUCLEOTIDE SEQUENCE [LARGE SCALE GENOMIC DNA]</scope>
    <source>
        <strain evidence="6 7">MB58</strain>
    </source>
</reference>
<dbReference type="Pfam" id="PF00496">
    <property type="entry name" value="SBP_bac_5"/>
    <property type="match status" value="1"/>
</dbReference>
<dbReference type="Gene3D" id="3.40.190.10">
    <property type="entry name" value="Periplasmic binding protein-like II"/>
    <property type="match status" value="1"/>
</dbReference>
<dbReference type="AlphaFoldDB" id="A0A023D6R4"/>
<comment type="similarity">
    <text evidence="2">Belongs to the bacterial solute-binding protein 5 family.</text>
</comment>
<evidence type="ECO:0000256" key="2">
    <source>
        <dbReference type="ARBA" id="ARBA00005695"/>
    </source>
</evidence>
<dbReference type="EMBL" id="BAND01000078">
    <property type="protein sequence ID" value="GAJ29769.1"/>
    <property type="molecule type" value="Genomic_DNA"/>
</dbReference>
<dbReference type="InterPro" id="IPR030678">
    <property type="entry name" value="Peptide/Ni-bd"/>
</dbReference>
<evidence type="ECO:0000256" key="1">
    <source>
        <dbReference type="ARBA" id="ARBA00004418"/>
    </source>
</evidence>
<dbReference type="GO" id="GO:0015833">
    <property type="term" value="P:peptide transport"/>
    <property type="evidence" value="ECO:0007669"/>
    <property type="project" value="TreeGrafter"/>
</dbReference>
<dbReference type="GO" id="GO:0043190">
    <property type="term" value="C:ATP-binding cassette (ABC) transporter complex"/>
    <property type="evidence" value="ECO:0007669"/>
    <property type="project" value="InterPro"/>
</dbReference>
<evidence type="ECO:0000313" key="6">
    <source>
        <dbReference type="EMBL" id="GAJ29769.1"/>
    </source>
</evidence>
<dbReference type="GO" id="GO:1904680">
    <property type="term" value="F:peptide transmembrane transporter activity"/>
    <property type="evidence" value="ECO:0007669"/>
    <property type="project" value="TreeGrafter"/>
</dbReference>
<evidence type="ECO:0000259" key="5">
    <source>
        <dbReference type="Pfam" id="PF00496"/>
    </source>
</evidence>
<dbReference type="PANTHER" id="PTHR30290">
    <property type="entry name" value="PERIPLASMIC BINDING COMPONENT OF ABC TRANSPORTER"/>
    <property type="match status" value="1"/>
</dbReference>
<dbReference type="PIRSF" id="PIRSF002741">
    <property type="entry name" value="MppA"/>
    <property type="match status" value="1"/>
</dbReference>
<evidence type="ECO:0000313" key="7">
    <source>
        <dbReference type="Proteomes" id="UP000019760"/>
    </source>
</evidence>
<keyword evidence="7" id="KW-1185">Reference proteome</keyword>
<reference evidence="7" key="1">
    <citation type="journal article" date="2014" name="FEMS Microbiol. Lett.">
        <title>Draft Genomic DNA Sequence of the Facultatively Methylotrophic Bacterium Acidomonas methanolica type strain MB58.</title>
        <authorList>
            <person name="Higashiura N."/>
            <person name="Hadano H."/>
            <person name="Hirakawa H."/>
            <person name="Matsutani M."/>
            <person name="Takabe S."/>
            <person name="Matsushita K."/>
            <person name="Azuma Y."/>
        </authorList>
    </citation>
    <scope>NUCLEOTIDE SEQUENCE [LARGE SCALE GENOMIC DNA]</scope>
    <source>
        <strain evidence="7">MB58</strain>
    </source>
</reference>
<feature type="domain" description="Solute-binding protein family 5" evidence="5">
    <location>
        <begin position="119"/>
        <end position="508"/>
    </location>
</feature>
<dbReference type="InterPro" id="IPR000914">
    <property type="entry name" value="SBP_5_dom"/>
</dbReference>